<dbReference type="InterPro" id="IPR015797">
    <property type="entry name" value="NUDIX_hydrolase-like_dom_sf"/>
</dbReference>
<keyword evidence="12" id="KW-0227">DNA damage</keyword>
<evidence type="ECO:0000259" key="23">
    <source>
        <dbReference type="SMART" id="SM00478"/>
    </source>
</evidence>
<comment type="subcellular location">
    <subcellularLocation>
        <location evidence="3">Mitochondrion inner membrane</location>
        <topology evidence="3">Multi-pass membrane protein</topology>
    </subcellularLocation>
</comment>
<evidence type="ECO:0000256" key="8">
    <source>
        <dbReference type="ARBA" id="ARBA00022448"/>
    </source>
</evidence>
<name>A0A899FNK8_9ASCO</name>
<dbReference type="EMBL" id="CP054538">
    <property type="protein sequence ID" value="QSL65560.1"/>
    <property type="molecule type" value="Genomic_DNA"/>
</dbReference>
<dbReference type="GO" id="GO:0032357">
    <property type="term" value="F:oxidized purine DNA binding"/>
    <property type="evidence" value="ECO:0007669"/>
    <property type="project" value="TreeGrafter"/>
</dbReference>
<evidence type="ECO:0000256" key="21">
    <source>
        <dbReference type="ARBA" id="ARBA00023295"/>
    </source>
</evidence>
<keyword evidence="18" id="KW-0496">Mitochondrion</keyword>
<evidence type="ECO:0000256" key="7">
    <source>
        <dbReference type="ARBA" id="ARBA00022023"/>
    </source>
</evidence>
<dbReference type="InterPro" id="IPR003651">
    <property type="entry name" value="Endonuclease3_FeS-loop_motif"/>
</dbReference>
<keyword evidence="11" id="KW-0479">Metal-binding</keyword>
<proteinExistence type="inferred from homology"/>
<keyword evidence="19" id="KW-0472">Membrane</keyword>
<evidence type="ECO:0000256" key="13">
    <source>
        <dbReference type="ARBA" id="ARBA00022792"/>
    </source>
</evidence>
<evidence type="ECO:0000256" key="16">
    <source>
        <dbReference type="ARBA" id="ARBA00023004"/>
    </source>
</evidence>
<evidence type="ECO:0000256" key="14">
    <source>
        <dbReference type="ARBA" id="ARBA00022801"/>
    </source>
</evidence>
<dbReference type="Proteomes" id="UP000663699">
    <property type="component" value="Chromosome 7"/>
</dbReference>
<dbReference type="GO" id="GO:0035485">
    <property type="term" value="F:adenine/guanine mispair binding"/>
    <property type="evidence" value="ECO:0007669"/>
    <property type="project" value="TreeGrafter"/>
</dbReference>
<dbReference type="GO" id="GO:0006285">
    <property type="term" value="P:base-excision repair, AP site formation"/>
    <property type="evidence" value="ECO:0007669"/>
    <property type="project" value="UniProtKB-ARBA"/>
</dbReference>
<keyword evidence="21" id="KW-0326">Glycosidase</keyword>
<feature type="compositionally biased region" description="Basic and acidic residues" evidence="22">
    <location>
        <begin position="591"/>
        <end position="600"/>
    </location>
</feature>
<sequence>MKLLTANFLQCVVKKCQSNAKSYPLKFENVHIVQKTLDFDPEFLLNIISRVDWKAFVLTLEELFGKVTVPYEKPELTIEEVDLLQELHRLLIEKNMNSIVTTVQLTASKFTQWLKSPDFGKYLRSTHFWGPVSNFGIPLAAVTDLKKDPKIISGKMTLALIIYSATFARYAWMVNPRNYLLLMCHIINETAQIVQGVRWLRTQKSPYLWQNEELNSNIMSDSKVSDKENIEKGPSFQFSPGEEAKEQCVFPYTPKEKMQVITGKEDGTNFSRGYHSIVKSRFLKKKEGEALLRQDIQYAFLNSVVNNDQAVFTLPQGTVDKKVTFGELYVEYIRKSSKTSKVLREKLENDKMHAMALVMIALLVNIGRINTTLVFTHTQTRTYNPVPSLQAYSNDKVRVLQDAPRLKGILKSYSEEFPEHLAWQSLLDAQKSQLRPCTNPINLIFIFVLCSSRIANIHFDPSFEFIDLFIKSTFSSESRARAFLWLCWHYLETDGSSEVATRNPFNYGYTENPLNAPTLQIITEEEAAQENIDTPTELEYAVRMAEERKSLIECSLKFHFIDVYVLGYLQETENLRNNSQDLINSKRKSRTREIHKKDDADSSPEFSKLSGIENQDEHFESTARDNLHKEQHKSSDGTKKRKAEDAFYNSVDEEKNYAPISYQQVDSNRDVTEKQKYQPRKALKKQFIKKKSKNNRKRRDSIQREWKKYEFFSSLEDSDEENETDNDEYAIVLLESLNRAYRRAARHINQKRLFSGKKEFDWNLSQVNVLKESKNQKNEISTQQPASKHPQIGGKTLPNLIRMGLLLREYKLAILKNQVVFPMIGAHKASCHTFEDLKGIRKSLLAWYKSNARVLPWRKPYVKPPTTFMSSKERSVSLQRAYEVLVSEMMLQQTQVATVVPYFERWMKKFPTLDVLETADLEEVQNIWAGLGYYARARRMKEAAIYFMGLERRLETIPIDVATWVKNVPGCGEYTAGAVLSVAWNIRCPIVDGNVIRVLTRLRAVGADCHKGIGKRWVWDSADQLVDNEYPGDFNQALMELGATVCTPVNPSCDVCPLNKNCLALKEAKNVLKRNINNNNYEDHDCDLCPIEELGQFTSIKTYISSKYPKKVIKKAPVLKKNIVFVILREKNMLKEYYLEKRPLKGLLAGLWDFRTLPVDTEQKYEIQDAENYAKTIVSGEIIGVWEKGDTLHQFTHIRQISYVYLVIIDIYAEIYGKGSWMPEEIMKNQSIPELTWKNFRQATNNEKKILNKTKSTKRLKVNNDKWKQTTLFL</sequence>
<evidence type="ECO:0000313" key="24">
    <source>
        <dbReference type="EMBL" id="QSL65560.1"/>
    </source>
</evidence>
<dbReference type="Pfam" id="PF00730">
    <property type="entry name" value="HhH-GPD"/>
    <property type="match status" value="1"/>
</dbReference>
<comment type="similarity">
    <text evidence="5">Belongs to the Nth/MutY family.</text>
</comment>
<evidence type="ECO:0000256" key="18">
    <source>
        <dbReference type="ARBA" id="ARBA00023128"/>
    </source>
</evidence>
<feature type="region of interest" description="Disordered" evidence="22">
    <location>
        <begin position="659"/>
        <end position="701"/>
    </location>
</feature>
<evidence type="ECO:0000256" key="12">
    <source>
        <dbReference type="ARBA" id="ARBA00022763"/>
    </source>
</evidence>
<evidence type="ECO:0000313" key="25">
    <source>
        <dbReference type="Proteomes" id="UP000663699"/>
    </source>
</evidence>
<dbReference type="InterPro" id="IPR044298">
    <property type="entry name" value="MIG/MutY"/>
</dbReference>
<dbReference type="InterPro" id="IPR029119">
    <property type="entry name" value="MutY_C"/>
</dbReference>
<evidence type="ECO:0000256" key="15">
    <source>
        <dbReference type="ARBA" id="ARBA00022989"/>
    </source>
</evidence>
<dbReference type="GO" id="GO:0005743">
    <property type="term" value="C:mitochondrial inner membrane"/>
    <property type="evidence" value="ECO:0007669"/>
    <property type="project" value="UniProtKB-SubCell"/>
</dbReference>
<dbReference type="InterPro" id="IPR005336">
    <property type="entry name" value="MPC"/>
</dbReference>
<dbReference type="PANTHER" id="PTHR42944:SF1">
    <property type="entry name" value="ADENINE DNA GLYCOSYLASE"/>
    <property type="match status" value="1"/>
</dbReference>
<keyword evidence="13" id="KW-0999">Mitochondrion inner membrane</keyword>
<comment type="similarity">
    <text evidence="4">Belongs to the mitochondrial pyruvate carrier (MPC) (TC 2.A.105) family.</text>
</comment>
<evidence type="ECO:0000256" key="9">
    <source>
        <dbReference type="ARBA" id="ARBA00022485"/>
    </source>
</evidence>
<keyword evidence="17" id="KW-0411">Iron-sulfur</keyword>
<evidence type="ECO:0000256" key="20">
    <source>
        <dbReference type="ARBA" id="ARBA00023204"/>
    </source>
</evidence>
<dbReference type="InterPro" id="IPR003265">
    <property type="entry name" value="HhH-GPD_domain"/>
</dbReference>
<evidence type="ECO:0000256" key="5">
    <source>
        <dbReference type="ARBA" id="ARBA00008343"/>
    </source>
</evidence>
<dbReference type="GO" id="GO:0000701">
    <property type="term" value="F:purine-specific mismatch base pair DNA N-glycosylase activity"/>
    <property type="evidence" value="ECO:0007669"/>
    <property type="project" value="UniProtKB-EC"/>
</dbReference>
<dbReference type="GO" id="GO:0006298">
    <property type="term" value="P:mismatch repair"/>
    <property type="evidence" value="ECO:0007669"/>
    <property type="project" value="TreeGrafter"/>
</dbReference>
<evidence type="ECO:0000256" key="19">
    <source>
        <dbReference type="ARBA" id="ARBA00023136"/>
    </source>
</evidence>
<dbReference type="Gene3D" id="2.20.25.10">
    <property type="match status" value="1"/>
</dbReference>
<keyword evidence="16" id="KW-0408">Iron</keyword>
<dbReference type="CDD" id="cd00056">
    <property type="entry name" value="ENDO3c"/>
    <property type="match status" value="1"/>
</dbReference>
<dbReference type="OrthoDB" id="10248838at2759"/>
<comment type="catalytic activity">
    <reaction evidence="1">
        <text>Hydrolyzes free adenine bases from 7,8-dihydro-8-oxoguanine:adenine mismatched double-stranded DNA, leaving an apurinic site.</text>
        <dbReference type="EC" id="3.2.2.31"/>
    </reaction>
</comment>
<accession>A0A899FNK8</accession>
<dbReference type="GO" id="GO:0051539">
    <property type="term" value="F:4 iron, 4 sulfur cluster binding"/>
    <property type="evidence" value="ECO:0007669"/>
    <property type="project" value="UniProtKB-KW"/>
</dbReference>
<protein>
    <recommendedName>
        <fullName evidence="7">Adenine DNA glycosylase</fullName>
        <ecNumber evidence="6">3.2.2.31</ecNumber>
    </recommendedName>
</protein>
<feature type="compositionally biased region" description="Basic and acidic residues" evidence="22">
    <location>
        <begin position="667"/>
        <end position="676"/>
    </location>
</feature>
<evidence type="ECO:0000256" key="4">
    <source>
        <dbReference type="ARBA" id="ARBA00006416"/>
    </source>
</evidence>
<keyword evidence="20" id="KW-0234">DNA repair</keyword>
<dbReference type="EC" id="3.2.2.31" evidence="6"/>
<dbReference type="GO" id="GO:0006850">
    <property type="term" value="P:pyruvate import into mitochondria"/>
    <property type="evidence" value="ECO:0007669"/>
    <property type="project" value="InterPro"/>
</dbReference>
<gene>
    <name evidence="24" type="ORF">MERGE_002873</name>
</gene>
<dbReference type="InterPro" id="IPR011257">
    <property type="entry name" value="DNA_glycosylase"/>
</dbReference>
<dbReference type="GO" id="GO:0034039">
    <property type="term" value="F:8-oxo-7,8-dihydroguanine DNA N-glycosylase activity"/>
    <property type="evidence" value="ECO:0007669"/>
    <property type="project" value="TreeGrafter"/>
</dbReference>
<feature type="domain" description="HhH-GPD" evidence="23">
    <location>
        <begin position="890"/>
        <end position="1044"/>
    </location>
</feature>
<dbReference type="Pfam" id="PF03650">
    <property type="entry name" value="MPC"/>
    <property type="match status" value="1"/>
</dbReference>
<dbReference type="Pfam" id="PF14815">
    <property type="entry name" value="NUDIX_4"/>
    <property type="match status" value="1"/>
</dbReference>
<dbReference type="PANTHER" id="PTHR42944">
    <property type="entry name" value="ADENINE DNA GLYCOSYLASE"/>
    <property type="match status" value="1"/>
</dbReference>
<evidence type="ECO:0000256" key="2">
    <source>
        <dbReference type="ARBA" id="ARBA00001966"/>
    </source>
</evidence>
<organism evidence="24 25">
    <name type="scientific">Pneumocystis wakefieldiae</name>
    <dbReference type="NCBI Taxonomy" id="38082"/>
    <lineage>
        <taxon>Eukaryota</taxon>
        <taxon>Fungi</taxon>
        <taxon>Dikarya</taxon>
        <taxon>Ascomycota</taxon>
        <taxon>Taphrinomycotina</taxon>
        <taxon>Pneumocystomycetes</taxon>
        <taxon>Pneumocystaceae</taxon>
        <taxon>Pneumocystis</taxon>
    </lineage>
</organism>
<dbReference type="SMART" id="SM00478">
    <property type="entry name" value="ENDO3c"/>
    <property type="match status" value="1"/>
</dbReference>
<evidence type="ECO:0000256" key="10">
    <source>
        <dbReference type="ARBA" id="ARBA00022692"/>
    </source>
</evidence>
<dbReference type="Gene3D" id="1.10.1670.10">
    <property type="entry name" value="Helix-hairpin-Helix base-excision DNA repair enzymes (C-terminal)"/>
    <property type="match status" value="1"/>
</dbReference>
<evidence type="ECO:0000256" key="17">
    <source>
        <dbReference type="ARBA" id="ARBA00023014"/>
    </source>
</evidence>
<keyword evidence="15" id="KW-1133">Transmembrane helix</keyword>
<keyword evidence="10" id="KW-0812">Transmembrane</keyword>
<evidence type="ECO:0000256" key="11">
    <source>
        <dbReference type="ARBA" id="ARBA00022723"/>
    </source>
</evidence>
<dbReference type="AlphaFoldDB" id="A0A899FNK8"/>
<evidence type="ECO:0000256" key="22">
    <source>
        <dbReference type="SAM" id="MobiDB-lite"/>
    </source>
</evidence>
<dbReference type="SUPFAM" id="SSF48150">
    <property type="entry name" value="DNA-glycosylase"/>
    <property type="match status" value="1"/>
</dbReference>
<keyword evidence="8" id="KW-0813">Transport</keyword>
<dbReference type="GO" id="GO:0005634">
    <property type="term" value="C:nucleus"/>
    <property type="evidence" value="ECO:0007669"/>
    <property type="project" value="TreeGrafter"/>
</dbReference>
<feature type="compositionally biased region" description="Basic and acidic residues" evidence="22">
    <location>
        <begin position="615"/>
        <end position="642"/>
    </location>
</feature>
<evidence type="ECO:0000256" key="6">
    <source>
        <dbReference type="ARBA" id="ARBA00012045"/>
    </source>
</evidence>
<reference evidence="24" key="1">
    <citation type="submission" date="2020-06" db="EMBL/GenBank/DDBJ databases">
        <title>Genomes of multiple members of Pneumocystis genus reveal paths to human pathogen Pneumocystis jirovecii.</title>
        <authorList>
            <person name="Cisse O.H."/>
            <person name="Ma L."/>
            <person name="Dekker J."/>
            <person name="Khil P."/>
            <person name="Jo J."/>
            <person name="Brenchley J."/>
            <person name="Blair R."/>
            <person name="Pahar B."/>
            <person name="Chabe M."/>
            <person name="Van Rompay K.A."/>
            <person name="Keesler R."/>
            <person name="Sukura A."/>
            <person name="Hirsch V."/>
            <person name="Kutty G."/>
            <person name="Liu Y."/>
            <person name="Peng L."/>
            <person name="Chen J."/>
            <person name="Song J."/>
            <person name="Weissenbacher-Lang C."/>
            <person name="Xu J."/>
            <person name="Upham N.S."/>
            <person name="Stajich J.E."/>
            <person name="Cuomo C.A."/>
            <person name="Cushion M.T."/>
            <person name="Kovacs J.A."/>
        </authorList>
    </citation>
    <scope>NUCLEOTIDE SEQUENCE</scope>
    <source>
        <strain evidence="24">2A</strain>
    </source>
</reference>
<keyword evidence="9" id="KW-0004">4Fe-4S</keyword>
<dbReference type="InterPro" id="IPR023170">
    <property type="entry name" value="HhH_base_excis_C"/>
</dbReference>
<keyword evidence="25" id="KW-1185">Reference proteome</keyword>
<evidence type="ECO:0000256" key="3">
    <source>
        <dbReference type="ARBA" id="ARBA00004448"/>
    </source>
</evidence>
<feature type="compositionally biased region" description="Basic residues" evidence="22">
    <location>
        <begin position="677"/>
        <end position="699"/>
    </location>
</feature>
<dbReference type="SMART" id="SM00525">
    <property type="entry name" value="FES"/>
    <property type="match status" value="1"/>
</dbReference>
<dbReference type="GO" id="GO:0046872">
    <property type="term" value="F:metal ion binding"/>
    <property type="evidence" value="ECO:0007669"/>
    <property type="project" value="UniProtKB-KW"/>
</dbReference>
<evidence type="ECO:0000256" key="1">
    <source>
        <dbReference type="ARBA" id="ARBA00000843"/>
    </source>
</evidence>
<dbReference type="SUPFAM" id="SSF55811">
    <property type="entry name" value="Nudix"/>
    <property type="match status" value="1"/>
</dbReference>
<feature type="region of interest" description="Disordered" evidence="22">
    <location>
        <begin position="584"/>
        <end position="642"/>
    </location>
</feature>
<keyword evidence="14" id="KW-0378">Hydrolase</keyword>
<feature type="region of interest" description="Disordered" evidence="22">
    <location>
        <begin position="773"/>
        <end position="793"/>
    </location>
</feature>
<dbReference type="Gene3D" id="1.10.340.30">
    <property type="entry name" value="Hypothetical protein, domain 2"/>
    <property type="match status" value="1"/>
</dbReference>
<dbReference type="Gene3D" id="3.90.79.10">
    <property type="entry name" value="Nucleoside Triphosphate Pyrophosphohydrolase"/>
    <property type="match status" value="1"/>
</dbReference>
<comment type="cofactor">
    <cofactor evidence="2">
        <name>[4Fe-4S] cluster</name>
        <dbReference type="ChEBI" id="CHEBI:49883"/>
    </cofactor>
</comment>